<reference evidence="1 2" key="1">
    <citation type="submission" date="2016-07" db="EMBL/GenBank/DDBJ databases">
        <title>Multi-omics approach to identify versatile polysaccharide utilization systems of a marine flavobacterium Gramella flava.</title>
        <authorList>
            <person name="Tang K."/>
        </authorList>
    </citation>
    <scope>NUCLEOTIDE SEQUENCE [LARGE SCALE GENOMIC DNA]</scope>
    <source>
        <strain evidence="1 2">JLT2011</strain>
    </source>
</reference>
<dbReference type="GO" id="GO:0004803">
    <property type="term" value="F:transposase activity"/>
    <property type="evidence" value="ECO:0007669"/>
    <property type="project" value="InterPro"/>
</dbReference>
<dbReference type="InterPro" id="IPR002525">
    <property type="entry name" value="Transp_IS110-like_N"/>
</dbReference>
<dbReference type="KEGG" id="gfl:GRFL_2792"/>
<organism evidence="1 2">
    <name type="scientific">Christiangramia flava JLT2011</name>
    <dbReference type="NCBI Taxonomy" id="1229726"/>
    <lineage>
        <taxon>Bacteria</taxon>
        <taxon>Pseudomonadati</taxon>
        <taxon>Bacteroidota</taxon>
        <taxon>Flavobacteriia</taxon>
        <taxon>Flavobacteriales</taxon>
        <taxon>Flavobacteriaceae</taxon>
        <taxon>Christiangramia</taxon>
    </lineage>
</organism>
<protein>
    <submittedName>
        <fullName evidence="1">Mobile element protein</fullName>
    </submittedName>
</protein>
<accession>A0A1L7I7E6</accession>
<proteinExistence type="predicted"/>
<dbReference type="Pfam" id="PF02371">
    <property type="entry name" value="Transposase_20"/>
    <property type="match status" value="1"/>
</dbReference>
<evidence type="ECO:0000313" key="1">
    <source>
        <dbReference type="EMBL" id="APU69516.1"/>
    </source>
</evidence>
<gene>
    <name evidence="1" type="ORF">GRFL_2792</name>
</gene>
<dbReference type="GO" id="GO:0003677">
    <property type="term" value="F:DNA binding"/>
    <property type="evidence" value="ECO:0007669"/>
    <property type="project" value="InterPro"/>
</dbReference>
<dbReference type="Proteomes" id="UP000186230">
    <property type="component" value="Chromosome"/>
</dbReference>
<dbReference type="OrthoDB" id="964423at2"/>
<dbReference type="AlphaFoldDB" id="A0A1L7I7E6"/>
<sequence>MKRVFGVDISKSYFDVVDEEGNHWQFSNDAAGFEKFLKLLSSESLVVMEATGYYHHGLAQFLCRKHIRVAAVNPLSVKRFLQMKLSRIKTDKTDAQEICEYALRNEVRLYTAREAWQVESSQLLSLQELWLKQRTAIRNRLHGEEVLGFPSEAVCNSLLKMLESIDAELKSLEEKLESLILDERREQLELLTSIPGIGKKTAILLIVMTRGFTSFQNSRQLSCYAGITPVIRTSGSSIRGRSRISKTGNGKLRNLLFLCSFSASKLNKSCKELYDRIVARGKSKKLALIAVSNKLLKQAFAVINSGGAYDSEYRSKYCGATCPVSVS</sequence>
<dbReference type="EMBL" id="CP016359">
    <property type="protein sequence ID" value="APU69516.1"/>
    <property type="molecule type" value="Genomic_DNA"/>
</dbReference>
<dbReference type="InterPro" id="IPR003346">
    <property type="entry name" value="Transposase_20"/>
</dbReference>
<dbReference type="Pfam" id="PF01548">
    <property type="entry name" value="DEDD_Tnp_IS110"/>
    <property type="match status" value="1"/>
</dbReference>
<name>A0A1L7I7E6_9FLAO</name>
<evidence type="ECO:0000313" key="2">
    <source>
        <dbReference type="Proteomes" id="UP000186230"/>
    </source>
</evidence>
<dbReference type="PANTHER" id="PTHR33055:SF3">
    <property type="entry name" value="PUTATIVE TRANSPOSASE FOR IS117-RELATED"/>
    <property type="match status" value="1"/>
</dbReference>
<dbReference type="PANTHER" id="PTHR33055">
    <property type="entry name" value="TRANSPOSASE FOR INSERTION SEQUENCE ELEMENT IS1111A"/>
    <property type="match status" value="1"/>
</dbReference>
<keyword evidence="2" id="KW-1185">Reference proteome</keyword>
<dbReference type="RefSeq" id="WP_083645179.1">
    <property type="nucleotide sequence ID" value="NZ_AMRU01000015.1"/>
</dbReference>
<dbReference type="GO" id="GO:0006313">
    <property type="term" value="P:DNA transposition"/>
    <property type="evidence" value="ECO:0007669"/>
    <property type="project" value="InterPro"/>
</dbReference>
<dbReference type="InterPro" id="IPR047650">
    <property type="entry name" value="Transpos_IS110"/>
</dbReference>